<dbReference type="KEGG" id="pcb:PCHAS_0808800"/>
<accession>A0A077TK38</accession>
<evidence type="ECO:0000313" key="4">
    <source>
        <dbReference type="Proteomes" id="UP000071118"/>
    </source>
</evidence>
<dbReference type="EMBL" id="LT608174">
    <property type="protein sequence ID" value="SCM20860.1"/>
    <property type="molecule type" value="Genomic_DNA"/>
</dbReference>
<name>A0A077TK38_PLACU</name>
<protein>
    <submittedName>
        <fullName evidence="2">Uncharacterized protein</fullName>
    </submittedName>
</protein>
<evidence type="ECO:0000313" key="6">
    <source>
        <dbReference type="Proteomes" id="UP000507163"/>
    </source>
</evidence>
<dbReference type="Proteomes" id="UP000507163">
    <property type="component" value="Chromosome 8"/>
</dbReference>
<keyword evidence="4" id="KW-1185">Reference proteome</keyword>
<gene>
    <name evidence="1" type="ORF">PCHAJ_000152400</name>
    <name evidence="3" type="ORF">PCHAS_0808800</name>
    <name evidence="2" type="ORF">PCHCB_000152600</name>
</gene>
<evidence type="ECO:0000313" key="1">
    <source>
        <dbReference type="EMBL" id="SCM20860.1"/>
    </source>
</evidence>
<dbReference type="OrthoDB" id="368960at2759"/>
<dbReference type="EMBL" id="LK022885">
    <property type="protein sequence ID" value="VTZ68295.1"/>
    <property type="molecule type" value="Genomic_DNA"/>
</dbReference>
<dbReference type="VEuPathDB" id="PlasmoDB:PCHAS_0808800"/>
<reference evidence="5 6" key="3">
    <citation type="submission" date="2016-08" db="EMBL/GenBank/DDBJ databases">
        <authorList>
            <consortium name="Pathogen Informatics"/>
        </authorList>
    </citation>
    <scope>NUCLEOTIDE SEQUENCE [LARGE SCALE GENOMIC DNA]</scope>
    <source>
        <strain evidence="1 6">AJ</strain>
        <strain evidence="3">AS</strain>
        <strain evidence="2 5">CB</strain>
    </source>
</reference>
<organism evidence="2 5">
    <name type="scientific">Plasmodium chabaudi chabaudi</name>
    <dbReference type="NCBI Taxonomy" id="31271"/>
    <lineage>
        <taxon>Eukaryota</taxon>
        <taxon>Sar</taxon>
        <taxon>Alveolata</taxon>
        <taxon>Apicomplexa</taxon>
        <taxon>Aconoidasida</taxon>
        <taxon>Haemosporida</taxon>
        <taxon>Plasmodiidae</taxon>
        <taxon>Plasmodium</taxon>
        <taxon>Plasmodium (Vinckeia)</taxon>
    </lineage>
</organism>
<dbReference type="Proteomes" id="UP000195489">
    <property type="component" value="Chromosome 8"/>
</dbReference>
<evidence type="ECO:0000313" key="5">
    <source>
        <dbReference type="Proteomes" id="UP000195489"/>
    </source>
</evidence>
<dbReference type="Proteomes" id="UP000071118">
    <property type="component" value="Chromosome 8"/>
</dbReference>
<proteinExistence type="predicted"/>
<dbReference type="AlphaFoldDB" id="A0A077TK38"/>
<reference evidence="3 4" key="1">
    <citation type="journal article" date="2014" name="BMC Biol.">
        <title>A comprehensive evaluation of rodent malaria parasite genomes and gene expression.</title>
        <authorList>
            <person name="Otto T.D."/>
            <person name="Bohme U."/>
            <person name="Jackson A.P."/>
            <person name="Hunt M."/>
            <person name="Franke-Fayard B."/>
            <person name="Hoeijmakers W.A."/>
            <person name="Religa A.A."/>
            <person name="Robertson L."/>
            <person name="Sanders M."/>
            <person name="Ogun S.A."/>
            <person name="Cunningham D."/>
            <person name="Erhart A."/>
            <person name="Billker O."/>
            <person name="Khan S.M."/>
            <person name="Stunnenberg H.G."/>
            <person name="Langhorne J."/>
            <person name="Holder A.A."/>
            <person name="Waters A.P."/>
            <person name="Newbold C.I."/>
            <person name="Pain A."/>
            <person name="Berriman M."/>
            <person name="Janse C.J."/>
        </authorList>
    </citation>
    <scope>NUCLEOTIDE SEQUENCE [LARGE SCALE GENOMIC DNA]</scope>
    <source>
        <strain evidence="3 4">AS</strain>
    </source>
</reference>
<sequence length="79" mass="9542">MCDNSDEKKDILIQELKNYKNSDKKFPELLKTYVKENVPDTMEAERFLKEFNESYLKEMNLDDLELLCSFILKKRDIKM</sequence>
<evidence type="ECO:0000313" key="2">
    <source>
        <dbReference type="EMBL" id="SCN59439.1"/>
    </source>
</evidence>
<dbReference type="EMBL" id="LT608160">
    <property type="protein sequence ID" value="SCN59439.1"/>
    <property type="molecule type" value="Genomic_DNA"/>
</dbReference>
<dbReference type="RefSeq" id="XP_016653740.1">
    <property type="nucleotide sequence ID" value="XM_016797822.1"/>
</dbReference>
<evidence type="ECO:0000313" key="3">
    <source>
        <dbReference type="EMBL" id="VTZ68295.1"/>
    </source>
</evidence>
<dbReference type="GeneID" id="27794721"/>
<reference evidence="3" key="2">
    <citation type="submission" date="2014-05" db="EMBL/GenBank/DDBJ databases">
        <authorList>
            <person name="Aslett M.A."/>
            <person name="De Silva N."/>
        </authorList>
    </citation>
    <scope>NUCLEOTIDE SEQUENCE</scope>
    <source>
        <strain evidence="3">AS</strain>
    </source>
</reference>